<dbReference type="EMBL" id="HBGF01040413">
    <property type="protein sequence ID" value="CAD9139841.1"/>
    <property type="molecule type" value="Transcribed_RNA"/>
</dbReference>
<feature type="compositionally biased region" description="Polar residues" evidence="1">
    <location>
        <begin position="82"/>
        <end position="93"/>
    </location>
</feature>
<gene>
    <name evidence="2" type="ORF">NDES1114_LOCUS27071</name>
</gene>
<reference evidence="2" key="1">
    <citation type="submission" date="2021-01" db="EMBL/GenBank/DDBJ databases">
        <authorList>
            <person name="Corre E."/>
            <person name="Pelletier E."/>
            <person name="Niang G."/>
            <person name="Scheremetjew M."/>
            <person name="Finn R."/>
            <person name="Kale V."/>
            <person name="Holt S."/>
            <person name="Cochrane G."/>
            <person name="Meng A."/>
            <person name="Brown T."/>
            <person name="Cohen L."/>
        </authorList>
    </citation>
    <scope>NUCLEOTIDE SEQUENCE</scope>
    <source>
        <strain evidence="2">CCAP 1951/1</strain>
    </source>
</reference>
<sequence>MSSTYDDGDTFSSTVSTYDGPLTASTDEAHSSLPPSSEPSPERNPAHHGAGAAAAGASSEPYGGDDRETGARGANAMAKSAAPTTLPESPATSTLDRLSADAFGAMADFCDDSGVGAVALTSRRFARHLGVVADARPGRGYNWPQRALRAWSRLPQHRAVHHGLPAIDGGGDGDDAPVPAALDFTGMPPLEALHMALYLERFIRHGTGCSVAASSSPTPAGRCSGAMNVAREPFEFMLKALDEEEGLMLPCDPAATDAFRGRFEAQQKVATLAALGFVGAARRVALPEVDMMGPGAPRWTGPPQEDPLGTIFFPVFNTSPRRRGRDRRGDDDGAVSDGSDDGVVHIVAVPPTAGDGGEAPEPEDEGGALPFSRHVDPTVSDRGDGDDGDLLGLAEYVAAGRARGAAAPSSARLPGVPLYTKGQLAYHSALLSTAIVSKVQHFYSRWDWRRAVVTRLTAPAGGTAELRAFASMRLGSFPCFRCQLVWLPSGWRSGDIMNSVFNDDPHEPAELFKCGYGRVEMDIRPTPSVAQLRALRDALGLPGAFPLELLWNVVIATSLGDVLQEHVRFLNVQYRTTLRSSFAAAAQHQQQQAAGGR</sequence>
<feature type="compositionally biased region" description="Polar residues" evidence="1">
    <location>
        <begin position="1"/>
        <end position="17"/>
    </location>
</feature>
<organism evidence="2">
    <name type="scientific">Neobodo designis</name>
    <name type="common">Flagellated protozoan</name>
    <name type="synonym">Bodo designis</name>
    <dbReference type="NCBI Taxonomy" id="312471"/>
    <lineage>
        <taxon>Eukaryota</taxon>
        <taxon>Discoba</taxon>
        <taxon>Euglenozoa</taxon>
        <taxon>Kinetoplastea</taxon>
        <taxon>Metakinetoplastina</taxon>
        <taxon>Neobodonida</taxon>
        <taxon>Neobodo</taxon>
    </lineage>
</organism>
<dbReference type="AlphaFoldDB" id="A0A7S1QH22"/>
<protein>
    <submittedName>
        <fullName evidence="2">Uncharacterized protein</fullName>
    </submittedName>
</protein>
<accession>A0A7S1QH22</accession>
<name>A0A7S1QH22_NEODS</name>
<feature type="region of interest" description="Disordered" evidence="1">
    <location>
        <begin position="313"/>
        <end position="386"/>
    </location>
</feature>
<feature type="compositionally biased region" description="Low complexity" evidence="1">
    <location>
        <begin position="47"/>
        <end position="57"/>
    </location>
</feature>
<feature type="compositionally biased region" description="Basic and acidic residues" evidence="1">
    <location>
        <begin position="373"/>
        <end position="385"/>
    </location>
</feature>
<evidence type="ECO:0000313" key="2">
    <source>
        <dbReference type="EMBL" id="CAD9139841.1"/>
    </source>
</evidence>
<proteinExistence type="predicted"/>
<evidence type="ECO:0000256" key="1">
    <source>
        <dbReference type="SAM" id="MobiDB-lite"/>
    </source>
</evidence>
<feature type="region of interest" description="Disordered" evidence="1">
    <location>
        <begin position="1"/>
        <end position="93"/>
    </location>
</feature>